<name>A0A0P1FBS4_9RHOB</name>
<accession>A0A0P1FBS4</accession>
<dbReference type="Gene3D" id="1.10.10.10">
    <property type="entry name" value="Winged helix-like DNA-binding domain superfamily/Winged helix DNA-binding domain"/>
    <property type="match status" value="1"/>
</dbReference>
<keyword evidence="2" id="KW-1185">Reference proteome</keyword>
<dbReference type="EMBL" id="CYPW01000008">
    <property type="protein sequence ID" value="CUH51805.1"/>
    <property type="molecule type" value="Genomic_DNA"/>
</dbReference>
<dbReference type="Pfam" id="PF13384">
    <property type="entry name" value="HTH_23"/>
    <property type="match status" value="1"/>
</dbReference>
<dbReference type="AlphaFoldDB" id="A0A0P1FBS4"/>
<dbReference type="InterPro" id="IPR036388">
    <property type="entry name" value="WH-like_DNA-bd_sf"/>
</dbReference>
<protein>
    <submittedName>
        <fullName evidence="1">Uncharacterized protein</fullName>
    </submittedName>
</protein>
<dbReference type="Proteomes" id="UP000054823">
    <property type="component" value="Unassembled WGS sequence"/>
</dbReference>
<evidence type="ECO:0000313" key="1">
    <source>
        <dbReference type="EMBL" id="CUH51805.1"/>
    </source>
</evidence>
<reference evidence="1 2" key="1">
    <citation type="submission" date="2015-09" db="EMBL/GenBank/DDBJ databases">
        <authorList>
            <consortium name="Swine Surveillance"/>
        </authorList>
    </citation>
    <scope>NUCLEOTIDE SEQUENCE [LARGE SCALE GENOMIC DNA]</scope>
    <source>
        <strain evidence="1 2">CECT 7688</strain>
    </source>
</reference>
<dbReference type="STRING" id="321267.SHM7688_01244"/>
<gene>
    <name evidence="1" type="ORF">SHM7688_01244</name>
</gene>
<sequence length="225" mass="24868">MRRQYIIDILVYYRKVGQPWWKVAGNRGSFFRMSRTKRLTEIEKMQIVREAAEGVSTSELAERFGVTSRAVRYVLKADAERQTDAAIPVSAVSVKVTAAELAALDEVLAAAGIESRAEGLRRLIQAAGGVFVPDAQMAAEMARYRASLHEVGNGVAQIAKQMTQANRQGQGGGSEFTELRLAQMRGLARFILDSADEIDLLLRRRRDAMQLEATAALREFAHAAE</sequence>
<organism evidence="1 2">
    <name type="scientific">Shimia marina</name>
    <dbReference type="NCBI Taxonomy" id="321267"/>
    <lineage>
        <taxon>Bacteria</taxon>
        <taxon>Pseudomonadati</taxon>
        <taxon>Pseudomonadota</taxon>
        <taxon>Alphaproteobacteria</taxon>
        <taxon>Rhodobacterales</taxon>
        <taxon>Roseobacteraceae</taxon>
    </lineage>
</organism>
<evidence type="ECO:0000313" key="2">
    <source>
        <dbReference type="Proteomes" id="UP000054823"/>
    </source>
</evidence>
<proteinExistence type="predicted"/>